<evidence type="ECO:0000256" key="2">
    <source>
        <dbReference type="PROSITE-ProRule" id="PRU00335"/>
    </source>
</evidence>
<evidence type="ECO:0000256" key="1">
    <source>
        <dbReference type="ARBA" id="ARBA00023125"/>
    </source>
</evidence>
<dbReference type="Gene3D" id="1.10.357.10">
    <property type="entry name" value="Tetracycline Repressor, domain 2"/>
    <property type="match status" value="1"/>
</dbReference>
<dbReference type="PANTHER" id="PTHR30055">
    <property type="entry name" value="HTH-TYPE TRANSCRIPTIONAL REGULATOR RUTR"/>
    <property type="match status" value="1"/>
</dbReference>
<protein>
    <submittedName>
        <fullName evidence="4">TetR/AcrR family transcriptional regulator</fullName>
    </submittedName>
</protein>
<dbReference type="PROSITE" id="PS50977">
    <property type="entry name" value="HTH_TETR_2"/>
    <property type="match status" value="1"/>
</dbReference>
<keyword evidence="5" id="KW-1185">Reference proteome</keyword>
<evidence type="ECO:0000313" key="4">
    <source>
        <dbReference type="EMBL" id="MEJ2889517.1"/>
    </source>
</evidence>
<dbReference type="RefSeq" id="WP_337717164.1">
    <property type="nucleotide sequence ID" value="NZ_JBBEGL010000007.1"/>
</dbReference>
<dbReference type="InterPro" id="IPR050109">
    <property type="entry name" value="HTH-type_TetR-like_transc_reg"/>
</dbReference>
<dbReference type="EMBL" id="JBBEGL010000007">
    <property type="protein sequence ID" value="MEJ2889517.1"/>
    <property type="molecule type" value="Genomic_DNA"/>
</dbReference>
<dbReference type="SUPFAM" id="SSF46689">
    <property type="entry name" value="Homeodomain-like"/>
    <property type="match status" value="1"/>
</dbReference>
<sequence>MVTRTFQGASATERVADRRARLVAAALDVVGDRGVRDFTMTAVCRAAGLTERYFYESFARREDLLEALFDSVAATALDHAVRAAEAVPAAHLEARARAAIGATTTLLGDDPRSARLYREAIGHPELAGRRQDTIAAFAALLARLIAEAHPELRREDLQLTTLVLTGGVVDAVGFWLDGRLDADVDALLTRCARLVVAAADHHCAEVHGAEIREQR</sequence>
<dbReference type="InterPro" id="IPR001647">
    <property type="entry name" value="HTH_TetR"/>
</dbReference>
<name>A0ABU8NAT3_9PSEU</name>
<evidence type="ECO:0000313" key="5">
    <source>
        <dbReference type="Proteomes" id="UP001370100"/>
    </source>
</evidence>
<evidence type="ECO:0000259" key="3">
    <source>
        <dbReference type="PROSITE" id="PS50977"/>
    </source>
</evidence>
<feature type="DNA-binding region" description="H-T-H motif" evidence="2">
    <location>
        <begin position="39"/>
        <end position="58"/>
    </location>
</feature>
<reference evidence="4 5" key="1">
    <citation type="submission" date="2024-03" db="EMBL/GenBank/DDBJ databases">
        <title>Actinomycetospora sp. OC33-EN06, a novel actinomycete isolated from wild orchid (Aerides multiflora).</title>
        <authorList>
            <person name="Suriyachadkun C."/>
        </authorList>
    </citation>
    <scope>NUCLEOTIDE SEQUENCE [LARGE SCALE GENOMIC DNA]</scope>
    <source>
        <strain evidence="4 5">OC33-EN06</strain>
    </source>
</reference>
<organism evidence="4 5">
    <name type="scientific">Actinomycetospora aeridis</name>
    <dbReference type="NCBI Taxonomy" id="3129231"/>
    <lineage>
        <taxon>Bacteria</taxon>
        <taxon>Bacillati</taxon>
        <taxon>Actinomycetota</taxon>
        <taxon>Actinomycetes</taxon>
        <taxon>Pseudonocardiales</taxon>
        <taxon>Pseudonocardiaceae</taxon>
        <taxon>Actinomycetospora</taxon>
    </lineage>
</organism>
<gene>
    <name evidence="4" type="ORF">WCD41_23860</name>
</gene>
<dbReference type="Pfam" id="PF00440">
    <property type="entry name" value="TetR_N"/>
    <property type="match status" value="1"/>
</dbReference>
<accession>A0ABU8NAT3</accession>
<dbReference type="SUPFAM" id="SSF48498">
    <property type="entry name" value="Tetracyclin repressor-like, C-terminal domain"/>
    <property type="match status" value="1"/>
</dbReference>
<dbReference type="InterPro" id="IPR009057">
    <property type="entry name" value="Homeodomain-like_sf"/>
</dbReference>
<comment type="caution">
    <text evidence="4">The sequence shown here is derived from an EMBL/GenBank/DDBJ whole genome shotgun (WGS) entry which is preliminary data.</text>
</comment>
<dbReference type="PANTHER" id="PTHR30055:SF226">
    <property type="entry name" value="HTH-TYPE TRANSCRIPTIONAL REGULATOR PKSA"/>
    <property type="match status" value="1"/>
</dbReference>
<dbReference type="InterPro" id="IPR036271">
    <property type="entry name" value="Tet_transcr_reg_TetR-rel_C_sf"/>
</dbReference>
<keyword evidence="1 2" id="KW-0238">DNA-binding</keyword>
<feature type="domain" description="HTH tetR-type" evidence="3">
    <location>
        <begin position="16"/>
        <end position="76"/>
    </location>
</feature>
<proteinExistence type="predicted"/>
<dbReference type="Proteomes" id="UP001370100">
    <property type="component" value="Unassembled WGS sequence"/>
</dbReference>